<dbReference type="InterPro" id="IPR001926">
    <property type="entry name" value="TrpB-like_PALP"/>
</dbReference>
<evidence type="ECO:0000256" key="4">
    <source>
        <dbReference type="PIRSR" id="PIRSR006278-1"/>
    </source>
</evidence>
<dbReference type="GO" id="GO:1901605">
    <property type="term" value="P:alpha-amino acid metabolic process"/>
    <property type="evidence" value="ECO:0007669"/>
    <property type="project" value="UniProtKB-ARBA"/>
</dbReference>
<comment type="similarity">
    <text evidence="2">Belongs to the ACC deaminase/D-cysteine desulfhydrase family.</text>
</comment>
<dbReference type="AlphaFoldDB" id="A0A448V0L6"/>
<evidence type="ECO:0000256" key="2">
    <source>
        <dbReference type="ARBA" id="ARBA00008639"/>
    </source>
</evidence>
<dbReference type="SUPFAM" id="SSF53686">
    <property type="entry name" value="Tryptophan synthase beta subunit-like PLP-dependent enzymes"/>
    <property type="match status" value="1"/>
</dbReference>
<feature type="modified residue" description="N6-(pyridoxal phosphate)lysine" evidence="5">
    <location>
        <position position="43"/>
    </location>
</feature>
<dbReference type="InterPro" id="IPR027278">
    <property type="entry name" value="ACCD_DCysDesulf"/>
</dbReference>
<dbReference type="EMBL" id="LR134523">
    <property type="protein sequence ID" value="VEJ35181.1"/>
    <property type="molecule type" value="Genomic_DNA"/>
</dbReference>
<evidence type="ECO:0000313" key="8">
    <source>
        <dbReference type="Proteomes" id="UP000269544"/>
    </source>
</evidence>
<dbReference type="PANTHER" id="PTHR43780">
    <property type="entry name" value="1-AMINOCYCLOPROPANE-1-CARBOXYLATE DEAMINASE-RELATED"/>
    <property type="match status" value="1"/>
</dbReference>
<dbReference type="PANTHER" id="PTHR43780:SF2">
    <property type="entry name" value="1-AMINOCYCLOPROPANE-1-CARBOXYLATE DEAMINASE-RELATED"/>
    <property type="match status" value="1"/>
</dbReference>
<dbReference type="InterPro" id="IPR036052">
    <property type="entry name" value="TrpB-like_PALP_sf"/>
</dbReference>
<evidence type="ECO:0000313" key="7">
    <source>
        <dbReference type="EMBL" id="VEJ35181.1"/>
    </source>
</evidence>
<dbReference type="Proteomes" id="UP000269544">
    <property type="component" value="Chromosome"/>
</dbReference>
<dbReference type="KEGG" id="piv:NCTC13079_00554"/>
<keyword evidence="3 5" id="KW-0663">Pyridoxal phosphate</keyword>
<feature type="domain" description="Tryptophan synthase beta chain-like PALP" evidence="6">
    <location>
        <begin position="5"/>
        <end position="309"/>
    </location>
</feature>
<reference evidence="7 8" key="1">
    <citation type="submission" date="2018-12" db="EMBL/GenBank/DDBJ databases">
        <authorList>
            <consortium name="Pathogen Informatics"/>
        </authorList>
    </citation>
    <scope>NUCLEOTIDE SEQUENCE [LARGE SCALE GENOMIC DNA]</scope>
    <source>
        <strain evidence="7 8">NCTC13079</strain>
    </source>
</reference>
<dbReference type="GO" id="GO:0019148">
    <property type="term" value="F:D-cysteine desulfhydrase activity"/>
    <property type="evidence" value="ECO:0007669"/>
    <property type="project" value="UniProtKB-EC"/>
</dbReference>
<accession>A0A448V0L6</accession>
<name>A0A448V0L6_9FIRM</name>
<evidence type="ECO:0000256" key="1">
    <source>
        <dbReference type="ARBA" id="ARBA00001933"/>
    </source>
</evidence>
<evidence type="ECO:0000256" key="3">
    <source>
        <dbReference type="ARBA" id="ARBA00022898"/>
    </source>
</evidence>
<organism evidence="7 8">
    <name type="scientific">Aedoeadaptatus ivorii</name>
    <dbReference type="NCBI Taxonomy" id="54006"/>
    <lineage>
        <taxon>Bacteria</taxon>
        <taxon>Bacillati</taxon>
        <taxon>Bacillota</taxon>
        <taxon>Tissierellia</taxon>
        <taxon>Tissierellales</taxon>
        <taxon>Peptoniphilaceae</taxon>
        <taxon>Aedoeadaptatus</taxon>
    </lineage>
</organism>
<dbReference type="Pfam" id="PF00291">
    <property type="entry name" value="PALP"/>
    <property type="match status" value="1"/>
</dbReference>
<feature type="active site" description="Nucleophile" evidence="4">
    <location>
        <position position="70"/>
    </location>
</feature>
<dbReference type="RefSeq" id="WP_126465013.1">
    <property type="nucleotide sequence ID" value="NZ_JAUSWF010000001.1"/>
</dbReference>
<evidence type="ECO:0000256" key="5">
    <source>
        <dbReference type="PIRSR" id="PIRSR006278-2"/>
    </source>
</evidence>
<gene>
    <name evidence="7" type="primary">dcyD</name>
    <name evidence="7" type="ORF">NCTC13079_00554</name>
</gene>
<dbReference type="EC" id="4.4.1.15" evidence="7"/>
<comment type="cofactor">
    <cofactor evidence="1">
        <name>pyridoxal 5'-phosphate</name>
        <dbReference type="ChEBI" id="CHEBI:597326"/>
    </cofactor>
</comment>
<dbReference type="OrthoDB" id="9801249at2"/>
<proteinExistence type="inferred from homology"/>
<keyword evidence="7" id="KW-0456">Lyase</keyword>
<protein>
    <submittedName>
        <fullName evidence="7">D-cysteine desulfhydrase</fullName>
        <ecNumber evidence="7">4.4.1.15</ecNumber>
    </submittedName>
</protein>
<dbReference type="Gene3D" id="3.40.50.1100">
    <property type="match status" value="2"/>
</dbReference>
<keyword evidence="8" id="KW-1185">Reference proteome</keyword>
<evidence type="ECO:0000259" key="6">
    <source>
        <dbReference type="Pfam" id="PF00291"/>
    </source>
</evidence>
<dbReference type="PIRSF" id="PIRSF006278">
    <property type="entry name" value="ACCD_DCysDesulf"/>
    <property type="match status" value="1"/>
</dbReference>
<sequence>MKKLTLANTPTRIEQVQLMDADLPANLFVKRDDMTGISVTGNKIRKLEYILQKALDDGITDIITTGAAQSNHCRATAMACARMGFDCHLLLGGREDVPPEGNVFLDILAGAKLRFISGEDYNNRRDELMEDWKAELEAEGKTVMIIPMGGANGLGSFGYVDCFDEILAQEKEMGIEFDTVISTTGSAGMLAGLLYADALRKTKKDIIGISIFAPAKNIKEVMLPPILAEMNEIAATDVVVEDPHVIDGYQGIGYGISRPEELEFIRDFVSQTGIILDPVYTGKAMYGTISELLSGNWKDKKNVLFIHSGGAFGWTRSKIDQMLGDNPY</sequence>